<dbReference type="Gene3D" id="1.10.10.60">
    <property type="entry name" value="Homeodomain-like"/>
    <property type="match status" value="1"/>
</dbReference>
<evidence type="ECO:0000256" key="1">
    <source>
        <dbReference type="ARBA" id="ARBA00004123"/>
    </source>
</evidence>
<keyword evidence="2" id="KW-0479">Metal-binding</keyword>
<dbReference type="InterPro" id="IPR009057">
    <property type="entry name" value="Homeodomain-like_sf"/>
</dbReference>
<dbReference type="GO" id="GO:0008270">
    <property type="term" value="F:zinc ion binding"/>
    <property type="evidence" value="ECO:0007669"/>
    <property type="project" value="UniProtKB-KW"/>
</dbReference>
<dbReference type="GO" id="GO:0003677">
    <property type="term" value="F:DNA binding"/>
    <property type="evidence" value="ECO:0007669"/>
    <property type="project" value="InterPro"/>
</dbReference>
<comment type="caution">
    <text evidence="8">The sequence shown here is derived from an EMBL/GenBank/DDBJ whole genome shotgun (WGS) entry which is preliminary data.</text>
</comment>
<gene>
    <name evidence="8" type="ORF">NQ314_001920</name>
</gene>
<dbReference type="InterPro" id="IPR001965">
    <property type="entry name" value="Znf_PHD"/>
</dbReference>
<accession>A0AAV8ZR70</accession>
<dbReference type="Pfam" id="PF05225">
    <property type="entry name" value="HTH_psq"/>
    <property type="match status" value="1"/>
</dbReference>
<dbReference type="GO" id="GO:0005634">
    <property type="term" value="C:nucleus"/>
    <property type="evidence" value="ECO:0007669"/>
    <property type="project" value="UniProtKB-SubCell"/>
</dbReference>
<dbReference type="Gene3D" id="3.30.40.10">
    <property type="entry name" value="Zinc/RING finger domain, C3HC4 (zinc finger)"/>
    <property type="match status" value="1"/>
</dbReference>
<evidence type="ECO:0000313" key="8">
    <source>
        <dbReference type="EMBL" id="KAJ8969110.1"/>
    </source>
</evidence>
<dbReference type="Proteomes" id="UP001162156">
    <property type="component" value="Unassembled WGS sequence"/>
</dbReference>
<feature type="domain" description="PHD-type" evidence="7">
    <location>
        <begin position="429"/>
        <end position="475"/>
    </location>
</feature>
<feature type="compositionally biased region" description="Basic and acidic residues" evidence="6">
    <location>
        <begin position="325"/>
        <end position="338"/>
    </location>
</feature>
<keyword evidence="4" id="KW-0862">Zinc</keyword>
<feature type="compositionally biased region" description="Polar residues" evidence="6">
    <location>
        <begin position="351"/>
        <end position="361"/>
    </location>
</feature>
<feature type="region of interest" description="Disordered" evidence="6">
    <location>
        <begin position="275"/>
        <end position="362"/>
    </location>
</feature>
<dbReference type="SUPFAM" id="SSF46689">
    <property type="entry name" value="Homeodomain-like"/>
    <property type="match status" value="1"/>
</dbReference>
<feature type="compositionally biased region" description="Polar residues" evidence="6">
    <location>
        <begin position="288"/>
        <end position="297"/>
    </location>
</feature>
<keyword evidence="3 5" id="KW-0863">Zinc-finger</keyword>
<sequence length="475" mass="53935">MPRNRSRGLRVQWTKEVMTRAIEAVAAGMSVNKASITYALPRRTLRRCLKENKRNKAAMGRKPILTKEQVLELKEKQMARRYWLNGFMQSNPQIRPRKAQNLNPARAQKLNKFIVNDHFTKLEEIMGAMNIIDNPKRIYNIDEKGCRLCLHHQQKLLARKGARRVHLVANVHSQNVSIVACGNAIGTAIPPMILFKGKRMKPEWGDSMPPGPLLLITEKGISRQAFSKQNAFWRNLATVWDKTMTRSNIKARFRATGIYPLNREAIPEVTFAPSSITNQDQGHEPEQQQRNNVMPSTSREEISSPAGPSTSGLQKKQRAANSGDSRSDSDSHFSLHDESSDDPNSEEETAQDATSDHNISFTDMLITPDKAVTNTKRLRKPAINSRAQVITIDLFRCEDKNKATSKANINKRAATSKTATPKIKIMKESWFCKLCREDRPADMRLCSRCLNYVHEECVELTKKDKIPMFLCPNCE</sequence>
<dbReference type="Pfam" id="PF00628">
    <property type="entry name" value="PHD"/>
    <property type="match status" value="1"/>
</dbReference>
<protein>
    <recommendedName>
        <fullName evidence="7">PHD-type domain-containing protein</fullName>
    </recommendedName>
</protein>
<reference evidence="8" key="1">
    <citation type="journal article" date="2023" name="Insect Mol. Biol.">
        <title>Genome sequencing provides insights into the evolution of gene families encoding plant cell wall-degrading enzymes in longhorned beetles.</title>
        <authorList>
            <person name="Shin N.R."/>
            <person name="Okamura Y."/>
            <person name="Kirsch R."/>
            <person name="Pauchet Y."/>
        </authorList>
    </citation>
    <scope>NUCLEOTIDE SEQUENCE</scope>
    <source>
        <strain evidence="8">RBIC_L_NR</strain>
    </source>
</reference>
<evidence type="ECO:0000313" key="9">
    <source>
        <dbReference type="Proteomes" id="UP001162156"/>
    </source>
</evidence>
<evidence type="ECO:0000256" key="3">
    <source>
        <dbReference type="ARBA" id="ARBA00022771"/>
    </source>
</evidence>
<dbReference type="CDD" id="cd15489">
    <property type="entry name" value="PHD_SF"/>
    <property type="match status" value="1"/>
</dbReference>
<evidence type="ECO:0000256" key="4">
    <source>
        <dbReference type="ARBA" id="ARBA00022833"/>
    </source>
</evidence>
<evidence type="ECO:0000256" key="2">
    <source>
        <dbReference type="ARBA" id="ARBA00022723"/>
    </source>
</evidence>
<dbReference type="SUPFAM" id="SSF57903">
    <property type="entry name" value="FYVE/PHD zinc finger"/>
    <property type="match status" value="1"/>
</dbReference>
<dbReference type="SMART" id="SM00249">
    <property type="entry name" value="PHD"/>
    <property type="match status" value="1"/>
</dbReference>
<feature type="compositionally biased region" description="Polar residues" evidence="6">
    <location>
        <begin position="306"/>
        <end position="324"/>
    </location>
</feature>
<dbReference type="EMBL" id="JANEYF010000593">
    <property type="protein sequence ID" value="KAJ8969110.1"/>
    <property type="molecule type" value="Genomic_DNA"/>
</dbReference>
<dbReference type="InterPro" id="IPR019787">
    <property type="entry name" value="Znf_PHD-finger"/>
</dbReference>
<dbReference type="PROSITE" id="PS50016">
    <property type="entry name" value="ZF_PHD_2"/>
    <property type="match status" value="1"/>
</dbReference>
<comment type="subcellular location">
    <subcellularLocation>
        <location evidence="1">Nucleus</location>
    </subcellularLocation>
</comment>
<proteinExistence type="predicted"/>
<evidence type="ECO:0000256" key="5">
    <source>
        <dbReference type="PROSITE-ProRule" id="PRU00146"/>
    </source>
</evidence>
<dbReference type="AlphaFoldDB" id="A0AAV8ZR70"/>
<evidence type="ECO:0000256" key="6">
    <source>
        <dbReference type="SAM" id="MobiDB-lite"/>
    </source>
</evidence>
<evidence type="ECO:0000259" key="7">
    <source>
        <dbReference type="PROSITE" id="PS50016"/>
    </source>
</evidence>
<feature type="compositionally biased region" description="Acidic residues" evidence="6">
    <location>
        <begin position="339"/>
        <end position="350"/>
    </location>
</feature>
<dbReference type="InterPro" id="IPR007889">
    <property type="entry name" value="HTH_Psq"/>
</dbReference>
<organism evidence="8 9">
    <name type="scientific">Rhamnusium bicolor</name>
    <dbReference type="NCBI Taxonomy" id="1586634"/>
    <lineage>
        <taxon>Eukaryota</taxon>
        <taxon>Metazoa</taxon>
        <taxon>Ecdysozoa</taxon>
        <taxon>Arthropoda</taxon>
        <taxon>Hexapoda</taxon>
        <taxon>Insecta</taxon>
        <taxon>Pterygota</taxon>
        <taxon>Neoptera</taxon>
        <taxon>Endopterygota</taxon>
        <taxon>Coleoptera</taxon>
        <taxon>Polyphaga</taxon>
        <taxon>Cucujiformia</taxon>
        <taxon>Chrysomeloidea</taxon>
        <taxon>Cerambycidae</taxon>
        <taxon>Lepturinae</taxon>
        <taxon>Rhagiini</taxon>
        <taxon>Rhamnusium</taxon>
    </lineage>
</organism>
<dbReference type="InterPro" id="IPR011011">
    <property type="entry name" value="Znf_FYVE_PHD"/>
</dbReference>
<keyword evidence="9" id="KW-1185">Reference proteome</keyword>
<name>A0AAV8ZR70_9CUCU</name>
<dbReference type="InterPro" id="IPR013083">
    <property type="entry name" value="Znf_RING/FYVE/PHD"/>
</dbReference>